<keyword evidence="3" id="KW-1185">Reference proteome</keyword>
<comment type="caution">
    <text evidence="2">The sequence shown here is derived from an EMBL/GenBank/DDBJ whole genome shotgun (WGS) entry which is preliminary data.</text>
</comment>
<dbReference type="AlphaFoldDB" id="A0A8H6KC54"/>
<reference evidence="2" key="1">
    <citation type="journal article" date="2020" name="Phytopathology">
        <title>Genome Sequence Resources of Colletotrichum truncatum, C. plurivorum, C. musicola, and C. sojae: Four Species Pathogenic to Soybean (Glycine max).</title>
        <authorList>
            <person name="Rogerio F."/>
            <person name="Boufleur T.R."/>
            <person name="Ciampi-Guillardi M."/>
            <person name="Sukno S.A."/>
            <person name="Thon M.R."/>
            <person name="Massola Junior N.S."/>
            <person name="Baroncelli R."/>
        </authorList>
    </citation>
    <scope>NUCLEOTIDE SEQUENCE</scope>
    <source>
        <strain evidence="2">LFN0074</strain>
    </source>
</reference>
<sequence length="122" mass="13606">MRFTSVLGSLVAVAAALPTSSEQVQARDIDWEHTFESWPTEEAYLTPLYGWISIKPENATHTKFSFGTYQAPNSDWVYTYTLTGEGIDTIVAKPVGTRSEAYFVATTNKPFTITLDHPNLKV</sequence>
<keyword evidence="1" id="KW-0732">Signal</keyword>
<name>A0A8H6KC54_9PEZI</name>
<dbReference type="Proteomes" id="UP000639643">
    <property type="component" value="Unassembled WGS sequence"/>
</dbReference>
<gene>
    <name evidence="2" type="ORF">CMUS01_08374</name>
</gene>
<evidence type="ECO:0000313" key="3">
    <source>
        <dbReference type="Proteomes" id="UP000639643"/>
    </source>
</evidence>
<protein>
    <submittedName>
        <fullName evidence="2">Uncharacterized protein</fullName>
    </submittedName>
</protein>
<feature type="signal peptide" evidence="1">
    <location>
        <begin position="1"/>
        <end position="26"/>
    </location>
</feature>
<dbReference type="OrthoDB" id="4851190at2759"/>
<dbReference type="EMBL" id="WIGM01000324">
    <property type="protein sequence ID" value="KAF6828942.1"/>
    <property type="molecule type" value="Genomic_DNA"/>
</dbReference>
<organism evidence="2 3">
    <name type="scientific">Colletotrichum musicola</name>
    <dbReference type="NCBI Taxonomy" id="2175873"/>
    <lineage>
        <taxon>Eukaryota</taxon>
        <taxon>Fungi</taxon>
        <taxon>Dikarya</taxon>
        <taxon>Ascomycota</taxon>
        <taxon>Pezizomycotina</taxon>
        <taxon>Sordariomycetes</taxon>
        <taxon>Hypocreomycetidae</taxon>
        <taxon>Glomerellales</taxon>
        <taxon>Glomerellaceae</taxon>
        <taxon>Colletotrichum</taxon>
        <taxon>Colletotrichum orchidearum species complex</taxon>
    </lineage>
</organism>
<evidence type="ECO:0000313" key="2">
    <source>
        <dbReference type="EMBL" id="KAF6828942.1"/>
    </source>
</evidence>
<proteinExistence type="predicted"/>
<feature type="chain" id="PRO_5034278067" evidence="1">
    <location>
        <begin position="27"/>
        <end position="122"/>
    </location>
</feature>
<accession>A0A8H6KC54</accession>
<evidence type="ECO:0000256" key="1">
    <source>
        <dbReference type="SAM" id="SignalP"/>
    </source>
</evidence>